<gene>
    <name evidence="3" type="ORF">RAK27_18640</name>
</gene>
<dbReference type="RefSeq" id="WP_322809827.1">
    <property type="nucleotide sequence ID" value="NZ_JAVBVO010000024.1"/>
</dbReference>
<dbReference type="Proteomes" id="UP001290462">
    <property type="component" value="Unassembled WGS sequence"/>
</dbReference>
<feature type="compositionally biased region" description="Basic and acidic residues" evidence="1">
    <location>
        <begin position="38"/>
        <end position="52"/>
    </location>
</feature>
<accession>A0AAW9KEV0</accession>
<dbReference type="AlphaFoldDB" id="A0AAW9KEV0"/>
<protein>
    <recommendedName>
        <fullName evidence="5">Pesticidal crystal protein Cry22Aa Ig-like domain-containing protein</fullName>
    </recommendedName>
</protein>
<evidence type="ECO:0000256" key="2">
    <source>
        <dbReference type="SAM" id="Phobius"/>
    </source>
</evidence>
<proteinExistence type="predicted"/>
<feature type="compositionally biased region" description="Basic and acidic residues" evidence="1">
    <location>
        <begin position="498"/>
        <end position="512"/>
    </location>
</feature>
<keyword evidence="2" id="KW-0812">Transmembrane</keyword>
<dbReference type="Gene3D" id="2.60.40.10">
    <property type="entry name" value="Immunoglobulins"/>
    <property type="match status" value="3"/>
</dbReference>
<dbReference type="InterPro" id="IPR013783">
    <property type="entry name" value="Ig-like_fold"/>
</dbReference>
<name>A0AAW9KEV0_CARML</name>
<feature type="transmembrane region" description="Helical" evidence="2">
    <location>
        <begin position="9"/>
        <end position="28"/>
    </location>
</feature>
<sequence length="512" mass="56005">MKTKRNKIIVYVSTAFLALFVIVTSFVIGKDNEQVKKEVQKENQTTQKKENKNSNGSKPNKNKEKDAGESILSLGDSSQDISSSGNRTTGRLDSDLISIIAKSQVVGATTTEAPAIVKPLGGSSSTSDKEEPVLPILPPIVKPDPTPPIIVIEAPVIETNLIVSKLGDSLNLYDSVVVSDTNAGDLVVSIDSDAVDVNQSGEYLANVTVTNFATNKTSTKAITVIINAAPVTRAIHSHIVQVQIDTKVDLLSLFSSSDLEDGELETQIVSSDFMPFIEGIYTVSARSVDKWGYYSETVTTTIQVTNEAPVIHGNDVAIPIHESLAELSSYVNVTDREDGEIKTVSYVIKDSQGMLVDSIDSNIEGIYYVTYTATDKHGKSTNKVIQFSIINEKPIIFAENLTFDFATILTKEMILETVTATDHEDGDLSALVQLDDDQFNQIDTNVPGEYSIRLFVTDNDGKLAEVTISIIINEKEIEEEENLEEGNEEQNPNENNEEQTKPNLELEHEELN</sequence>
<comment type="caution">
    <text evidence="3">The sequence shown here is derived from an EMBL/GenBank/DDBJ whole genome shotgun (WGS) entry which is preliminary data.</text>
</comment>
<feature type="compositionally biased region" description="Low complexity" evidence="1">
    <location>
        <begin position="70"/>
        <end position="85"/>
    </location>
</feature>
<reference evidence="3" key="1">
    <citation type="submission" date="2023-08" db="EMBL/GenBank/DDBJ databases">
        <title>Genomic characterization of piscicolin 126 produced by Carnobacterium maltaromaticum CM22 strain isolated from salmon (Salmo salar).</title>
        <authorList>
            <person name="Gonzalez-Gragera E."/>
            <person name="Garcia-Lopez J.D."/>
            <person name="Teso-Perez C."/>
            <person name="Gimenez-Hernandez I."/>
            <person name="Peralta-Sanchez J.M."/>
            <person name="Valdivia E."/>
            <person name="Montalban-Lopez M."/>
            <person name="Martin-Platero A.M."/>
            <person name="Banos A."/>
            <person name="Martinez-Bueno M."/>
        </authorList>
    </citation>
    <scope>NUCLEOTIDE SEQUENCE</scope>
    <source>
        <strain evidence="3">CM22</strain>
    </source>
</reference>
<evidence type="ECO:0000313" key="4">
    <source>
        <dbReference type="Proteomes" id="UP001290462"/>
    </source>
</evidence>
<keyword evidence="2" id="KW-0472">Membrane</keyword>
<keyword evidence="2" id="KW-1133">Transmembrane helix</keyword>
<feature type="region of interest" description="Disordered" evidence="1">
    <location>
        <begin position="38"/>
        <end position="88"/>
    </location>
</feature>
<dbReference type="EMBL" id="JAVBVO010000024">
    <property type="protein sequence ID" value="MDZ5760663.1"/>
    <property type="molecule type" value="Genomic_DNA"/>
</dbReference>
<evidence type="ECO:0000256" key="1">
    <source>
        <dbReference type="SAM" id="MobiDB-lite"/>
    </source>
</evidence>
<feature type="region of interest" description="Disordered" evidence="1">
    <location>
        <begin position="476"/>
        <end position="512"/>
    </location>
</feature>
<evidence type="ECO:0008006" key="5">
    <source>
        <dbReference type="Google" id="ProtNLM"/>
    </source>
</evidence>
<evidence type="ECO:0000313" key="3">
    <source>
        <dbReference type="EMBL" id="MDZ5760663.1"/>
    </source>
</evidence>
<feature type="compositionally biased region" description="Acidic residues" evidence="1">
    <location>
        <begin position="476"/>
        <end position="488"/>
    </location>
</feature>
<organism evidence="3 4">
    <name type="scientific">Carnobacterium maltaromaticum</name>
    <name type="common">Carnobacterium piscicola</name>
    <dbReference type="NCBI Taxonomy" id="2751"/>
    <lineage>
        <taxon>Bacteria</taxon>
        <taxon>Bacillati</taxon>
        <taxon>Bacillota</taxon>
        <taxon>Bacilli</taxon>
        <taxon>Lactobacillales</taxon>
        <taxon>Carnobacteriaceae</taxon>
        <taxon>Carnobacterium</taxon>
    </lineage>
</organism>